<feature type="binding site" evidence="12">
    <location>
        <position position="268"/>
    </location>
    <ligand>
        <name>[4Fe-4S] cluster</name>
        <dbReference type="ChEBI" id="CHEBI:49883"/>
    </ligand>
</feature>
<evidence type="ECO:0000256" key="10">
    <source>
        <dbReference type="ARBA" id="ARBA00050125"/>
    </source>
</evidence>
<dbReference type="RefSeq" id="WP_162371160.1">
    <property type="nucleotide sequence ID" value="NZ_JAAEEH010000039.1"/>
</dbReference>
<organism evidence="13 14">
    <name type="scientific">Anaerotalea alkaliphila</name>
    <dbReference type="NCBI Taxonomy" id="2662126"/>
    <lineage>
        <taxon>Bacteria</taxon>
        <taxon>Bacillati</taxon>
        <taxon>Bacillota</taxon>
        <taxon>Clostridia</taxon>
        <taxon>Eubacteriales</taxon>
        <taxon>Anaerotalea</taxon>
    </lineage>
</organism>
<comment type="cofactor">
    <cofactor evidence="12">
        <name>[4Fe-4S] cluster</name>
        <dbReference type="ChEBI" id="CHEBI:49883"/>
    </cofactor>
    <text evidence="12">Binds 1 [4Fe-4S] cluster per subunit.</text>
</comment>
<evidence type="ECO:0000256" key="2">
    <source>
        <dbReference type="ARBA" id="ARBA00005065"/>
    </source>
</evidence>
<comment type="subcellular location">
    <subcellularLocation>
        <location evidence="12">Cytoplasm</location>
    </subcellularLocation>
</comment>
<feature type="binding site" evidence="12">
    <location>
        <begin position="120"/>
        <end position="122"/>
    </location>
    <ligand>
        <name>iminosuccinate</name>
        <dbReference type="ChEBI" id="CHEBI:77875"/>
    </ligand>
</feature>
<keyword evidence="9 12" id="KW-0411">Iron-sulfur</keyword>
<dbReference type="EMBL" id="JAAEEH010000039">
    <property type="protein sequence ID" value="NDL68426.1"/>
    <property type="molecule type" value="Genomic_DNA"/>
</dbReference>
<dbReference type="GO" id="GO:0051539">
    <property type="term" value="F:4 iron, 4 sulfur cluster binding"/>
    <property type="evidence" value="ECO:0007669"/>
    <property type="project" value="UniProtKB-KW"/>
</dbReference>
<feature type="binding site" evidence="12">
    <location>
        <position position="32"/>
    </location>
    <ligand>
        <name>iminosuccinate</name>
        <dbReference type="ChEBI" id="CHEBI:77875"/>
    </ligand>
</feature>
<evidence type="ECO:0000256" key="1">
    <source>
        <dbReference type="ARBA" id="ARBA00003791"/>
    </source>
</evidence>
<feature type="binding site" evidence="12">
    <location>
        <position position="137"/>
    </location>
    <ligand>
        <name>iminosuccinate</name>
        <dbReference type="ChEBI" id="CHEBI:77875"/>
    </ligand>
</feature>
<keyword evidence="12" id="KW-0963">Cytoplasm</keyword>
<dbReference type="FunFam" id="3.40.50.10800:FF:000001">
    <property type="entry name" value="Quinolinate synthase A"/>
    <property type="match status" value="1"/>
</dbReference>
<evidence type="ECO:0000256" key="9">
    <source>
        <dbReference type="ARBA" id="ARBA00023014"/>
    </source>
</evidence>
<dbReference type="UniPathway" id="UPA00253">
    <property type="reaction ID" value="UER00327"/>
</dbReference>
<keyword evidence="5 12" id="KW-0662">Pyridine nucleotide biosynthesis</keyword>
<evidence type="ECO:0000256" key="8">
    <source>
        <dbReference type="ARBA" id="ARBA00023004"/>
    </source>
</evidence>
<keyword evidence="14" id="KW-1185">Reference proteome</keyword>
<evidence type="ECO:0000256" key="11">
    <source>
        <dbReference type="ARBA" id="ARBA00073059"/>
    </source>
</evidence>
<gene>
    <name evidence="12 13" type="primary">nadA</name>
    <name evidence="13" type="ORF">GXN74_11810</name>
</gene>
<name>A0A7X5HXP5_9FIRM</name>
<dbReference type="GO" id="GO:0034628">
    <property type="term" value="P:'de novo' NAD+ biosynthetic process from L-aspartate"/>
    <property type="evidence" value="ECO:0007669"/>
    <property type="project" value="TreeGrafter"/>
</dbReference>
<dbReference type="InterPro" id="IPR003473">
    <property type="entry name" value="NadA"/>
</dbReference>
<proteinExistence type="inferred from homology"/>
<dbReference type="GO" id="GO:0005737">
    <property type="term" value="C:cytoplasm"/>
    <property type="evidence" value="ECO:0007669"/>
    <property type="project" value="UniProtKB-SubCell"/>
</dbReference>
<dbReference type="InterPro" id="IPR023066">
    <property type="entry name" value="Quinolinate_synth_type2"/>
</dbReference>
<feature type="binding site" evidence="12">
    <location>
        <position position="94"/>
    </location>
    <ligand>
        <name>[4Fe-4S] cluster</name>
        <dbReference type="ChEBI" id="CHEBI:49883"/>
    </ligand>
</feature>
<keyword evidence="8 12" id="KW-0408">Iron</keyword>
<dbReference type="GO" id="GO:0008987">
    <property type="term" value="F:quinolinate synthetase A activity"/>
    <property type="evidence" value="ECO:0007669"/>
    <property type="project" value="UniProtKB-UniRule"/>
</dbReference>
<dbReference type="Pfam" id="PF02445">
    <property type="entry name" value="NadA"/>
    <property type="match status" value="1"/>
</dbReference>
<dbReference type="PANTHER" id="PTHR30573:SF0">
    <property type="entry name" value="QUINOLINATE SYNTHASE, CHLOROPLASTIC"/>
    <property type="match status" value="1"/>
</dbReference>
<dbReference type="GO" id="GO:0046872">
    <property type="term" value="F:metal ion binding"/>
    <property type="evidence" value="ECO:0007669"/>
    <property type="project" value="UniProtKB-KW"/>
</dbReference>
<keyword evidence="6 12" id="KW-0808">Transferase</keyword>
<comment type="catalytic activity">
    <reaction evidence="10">
        <text>iminosuccinate + dihydroxyacetone phosphate = quinolinate + phosphate + 2 H2O + H(+)</text>
        <dbReference type="Rhea" id="RHEA:25888"/>
        <dbReference type="ChEBI" id="CHEBI:15377"/>
        <dbReference type="ChEBI" id="CHEBI:15378"/>
        <dbReference type="ChEBI" id="CHEBI:29959"/>
        <dbReference type="ChEBI" id="CHEBI:43474"/>
        <dbReference type="ChEBI" id="CHEBI:57642"/>
        <dbReference type="ChEBI" id="CHEBI:77875"/>
        <dbReference type="EC" id="2.5.1.72"/>
    </reaction>
    <physiologicalReaction direction="left-to-right" evidence="10">
        <dbReference type="Rhea" id="RHEA:25889"/>
    </physiologicalReaction>
</comment>
<keyword evidence="4 12" id="KW-0004">4Fe-4S</keyword>
<dbReference type="InterPro" id="IPR036094">
    <property type="entry name" value="NadA_sf"/>
</dbReference>
<comment type="similarity">
    <text evidence="12">Belongs to the quinolinate synthase family. Type 2 subfamily.</text>
</comment>
<comment type="caution">
    <text evidence="13">The sequence shown here is derived from an EMBL/GenBank/DDBJ whole genome shotgun (WGS) entry which is preliminary data.</text>
</comment>
<comment type="pathway">
    <text evidence="2 12">Cofactor biosynthesis; NAD(+) biosynthesis; quinolinate from iminoaspartate: step 1/1.</text>
</comment>
<feature type="binding site" evidence="12">
    <location>
        <position position="49"/>
    </location>
    <ligand>
        <name>iminosuccinate</name>
        <dbReference type="ChEBI" id="CHEBI:77875"/>
    </ligand>
</feature>
<sequence>MVGFDPKTADKETLTAEINRLKKEKNAVIVAHYYQQDEVQEIADVVGDSFALSKYCANNDADVIVFCGVHFMAESAKILSPEKTVYLAEARSGCPMADMVTADDVKRLRREHPEAAVVCYVNSSAETKAECDVCCTSSNAVQIVRALEQKEVLFIPDKNLGSYVASQVPEKTVIPYEGFCYTHNKITVEEVDEVMALHPDAELAVHPECRGEILDRADFVGSTAQIIDHCTKSDSRTFIIGTEMGVLYELKKRNPDKKFYLLTPRFVCPNMKHTRLYSVYNALAKGQYEIEVDEDIRVRALGSLERMLELGN</sequence>
<feature type="binding site" evidence="12">
    <location>
        <begin position="206"/>
        <end position="208"/>
    </location>
    <ligand>
        <name>iminosuccinate</name>
        <dbReference type="ChEBI" id="CHEBI:77875"/>
    </ligand>
</feature>
<evidence type="ECO:0000313" key="14">
    <source>
        <dbReference type="Proteomes" id="UP000461585"/>
    </source>
</evidence>
<dbReference type="NCBIfam" id="NF006878">
    <property type="entry name" value="PRK09375.1-2"/>
    <property type="match status" value="1"/>
</dbReference>
<dbReference type="AlphaFoldDB" id="A0A7X5HXP5"/>
<evidence type="ECO:0000256" key="3">
    <source>
        <dbReference type="ARBA" id="ARBA00012669"/>
    </source>
</evidence>
<protein>
    <recommendedName>
        <fullName evidence="11 12">Quinolinate synthase</fullName>
        <ecNumber evidence="3 12">2.5.1.72</ecNumber>
    </recommendedName>
</protein>
<evidence type="ECO:0000256" key="6">
    <source>
        <dbReference type="ARBA" id="ARBA00022679"/>
    </source>
</evidence>
<keyword evidence="7 12" id="KW-0479">Metal-binding</keyword>
<dbReference type="SUPFAM" id="SSF142754">
    <property type="entry name" value="NadA-like"/>
    <property type="match status" value="1"/>
</dbReference>
<dbReference type="PANTHER" id="PTHR30573">
    <property type="entry name" value="QUINOLINATE SYNTHETASE A"/>
    <property type="match status" value="1"/>
</dbReference>
<evidence type="ECO:0000313" key="13">
    <source>
        <dbReference type="EMBL" id="NDL68426.1"/>
    </source>
</evidence>
<dbReference type="NCBIfam" id="NF006879">
    <property type="entry name" value="PRK09375.1-4"/>
    <property type="match status" value="1"/>
</dbReference>
<dbReference type="EC" id="2.5.1.72" evidence="3 12"/>
<evidence type="ECO:0000256" key="5">
    <source>
        <dbReference type="ARBA" id="ARBA00022642"/>
    </source>
</evidence>
<feature type="binding site" evidence="12">
    <location>
        <position position="180"/>
    </location>
    <ligand>
        <name>[4Fe-4S] cluster</name>
        <dbReference type="ChEBI" id="CHEBI:49883"/>
    </ligand>
</feature>
<accession>A0A7X5HXP5</accession>
<feature type="binding site" evidence="12">
    <location>
        <position position="223"/>
    </location>
    <ligand>
        <name>iminosuccinate</name>
        <dbReference type="ChEBI" id="CHEBI:77875"/>
    </ligand>
</feature>
<dbReference type="HAMAP" id="MF_00568">
    <property type="entry name" value="NadA_type2"/>
    <property type="match status" value="1"/>
</dbReference>
<evidence type="ECO:0000256" key="4">
    <source>
        <dbReference type="ARBA" id="ARBA00022485"/>
    </source>
</evidence>
<dbReference type="Proteomes" id="UP000461585">
    <property type="component" value="Unassembled WGS sequence"/>
</dbReference>
<reference evidence="13 14" key="1">
    <citation type="submission" date="2020-01" db="EMBL/GenBank/DDBJ databases">
        <title>Anaeroalcalibacter tamaniensis gen. nov., sp. nov., moderately halophilic strictly anaerobic fermenter bacterium from mud volcano of Taman peninsula.</title>
        <authorList>
            <person name="Frolova A."/>
            <person name="Merkel A.Y."/>
            <person name="Slobodkin A.I."/>
        </authorList>
    </citation>
    <scope>NUCLEOTIDE SEQUENCE [LARGE SCALE GENOMIC DNA]</scope>
    <source>
        <strain evidence="13 14">F-3ap</strain>
    </source>
</reference>
<evidence type="ECO:0000256" key="7">
    <source>
        <dbReference type="ARBA" id="ARBA00022723"/>
    </source>
</evidence>
<dbReference type="NCBIfam" id="TIGR00550">
    <property type="entry name" value="nadA"/>
    <property type="match status" value="1"/>
</dbReference>
<comment type="function">
    <text evidence="1 12">Catalyzes the condensation of iminoaspartate with dihydroxyacetone phosphate to form quinolinate.</text>
</comment>
<evidence type="ECO:0000256" key="12">
    <source>
        <dbReference type="HAMAP-Rule" id="MF_00568"/>
    </source>
</evidence>
<dbReference type="Gene3D" id="3.40.50.10800">
    <property type="entry name" value="NadA-like"/>
    <property type="match status" value="3"/>
</dbReference>